<comment type="caution">
    <text evidence="9">The sequence shown here is derived from an EMBL/GenBank/DDBJ whole genome shotgun (WGS) entry which is preliminary data.</text>
</comment>
<dbReference type="Gene3D" id="2.160.20.10">
    <property type="entry name" value="Single-stranded right-handed beta-helix, Pectin lyase-like"/>
    <property type="match status" value="1"/>
</dbReference>
<evidence type="ECO:0000313" key="9">
    <source>
        <dbReference type="EMBL" id="GJJ14216.1"/>
    </source>
</evidence>
<dbReference type="Pfam" id="PF01095">
    <property type="entry name" value="Pectinesterase"/>
    <property type="match status" value="1"/>
</dbReference>
<dbReference type="Proteomes" id="UP001050691">
    <property type="component" value="Unassembled WGS sequence"/>
</dbReference>
<dbReference type="InterPro" id="IPR011050">
    <property type="entry name" value="Pectin_lyase_fold/virulence"/>
</dbReference>
<dbReference type="GO" id="GO:0030599">
    <property type="term" value="F:pectinesterase activity"/>
    <property type="evidence" value="ECO:0007669"/>
    <property type="project" value="UniProtKB-EC"/>
</dbReference>
<dbReference type="EMBL" id="BPWL01000009">
    <property type="protein sequence ID" value="GJJ14216.1"/>
    <property type="molecule type" value="Genomic_DNA"/>
</dbReference>
<dbReference type="PANTHER" id="PTHR31321:SF57">
    <property type="entry name" value="PECTINESTERASE 53-RELATED"/>
    <property type="match status" value="1"/>
</dbReference>
<evidence type="ECO:0000256" key="2">
    <source>
        <dbReference type="ARBA" id="ARBA00008891"/>
    </source>
</evidence>
<evidence type="ECO:0000256" key="1">
    <source>
        <dbReference type="ARBA" id="ARBA00005184"/>
    </source>
</evidence>
<dbReference type="EC" id="3.1.1.11" evidence="3"/>
<organism evidence="9 10">
    <name type="scientific">Clathrus columnatus</name>
    <dbReference type="NCBI Taxonomy" id="1419009"/>
    <lineage>
        <taxon>Eukaryota</taxon>
        <taxon>Fungi</taxon>
        <taxon>Dikarya</taxon>
        <taxon>Basidiomycota</taxon>
        <taxon>Agaricomycotina</taxon>
        <taxon>Agaricomycetes</taxon>
        <taxon>Phallomycetidae</taxon>
        <taxon>Phallales</taxon>
        <taxon>Clathraceae</taxon>
        <taxon>Clathrus</taxon>
    </lineage>
</organism>
<sequence>MLVTTAFLSLLWAYFVYAKPRTVPPKNTLIVRPEGTRPGEFTTISDAVNALPADNSTQAIFIYPGTYREQVNITRVGPTTLYGFTVDDSTYENNTVLITHNASLATGAASDDLTGTLRIHQDDFSMYNINVQNTFGEAAENGQAIAISAYGNRMGLYASQFLSFQAGANQTLFTLIKERKYMQSHILRPILEKYLGLAYFEKNTIGSISAGCITANGRETNDSGIYILNGNKLVLGKDPASNTQGNVFLGRPWGDYARVIYKNTEIGSHLNPALWSIWDPGDNRTDHVLFGTWDNTGPGSVNVSLPDFATALTFQEAQNYTIETALGSDYATWVDPDYVEGC</sequence>
<gene>
    <name evidence="9" type="ORF">Clacol_008478</name>
</gene>
<dbReference type="SUPFAM" id="SSF51126">
    <property type="entry name" value="Pectin lyase-like"/>
    <property type="match status" value="1"/>
</dbReference>
<proteinExistence type="inferred from homology"/>
<dbReference type="InterPro" id="IPR012334">
    <property type="entry name" value="Pectin_lyas_fold"/>
</dbReference>
<keyword evidence="7" id="KW-0732">Signal</keyword>
<keyword evidence="4" id="KW-0378">Hydrolase</keyword>
<evidence type="ECO:0000256" key="6">
    <source>
        <dbReference type="ARBA" id="ARBA00042203"/>
    </source>
</evidence>
<keyword evidence="5" id="KW-0063">Aspartyl esterase</keyword>
<feature type="domain" description="Pectinesterase catalytic" evidence="8">
    <location>
        <begin position="39"/>
        <end position="326"/>
    </location>
</feature>
<accession>A0AAV5AMW1</accession>
<comment type="similarity">
    <text evidence="2">Belongs to the pectinesterase family.</text>
</comment>
<dbReference type="GO" id="GO:0042545">
    <property type="term" value="P:cell wall modification"/>
    <property type="evidence" value="ECO:0007669"/>
    <property type="project" value="InterPro"/>
</dbReference>
<keyword evidence="10" id="KW-1185">Reference proteome</keyword>
<dbReference type="GO" id="GO:0045490">
    <property type="term" value="P:pectin catabolic process"/>
    <property type="evidence" value="ECO:0007669"/>
    <property type="project" value="TreeGrafter"/>
</dbReference>
<feature type="chain" id="PRO_5043327206" description="pectinesterase" evidence="7">
    <location>
        <begin position="19"/>
        <end position="342"/>
    </location>
</feature>
<dbReference type="AlphaFoldDB" id="A0AAV5AMW1"/>
<evidence type="ECO:0000256" key="7">
    <source>
        <dbReference type="SAM" id="SignalP"/>
    </source>
</evidence>
<evidence type="ECO:0000256" key="3">
    <source>
        <dbReference type="ARBA" id="ARBA00013229"/>
    </source>
</evidence>
<evidence type="ECO:0000259" key="8">
    <source>
        <dbReference type="Pfam" id="PF01095"/>
    </source>
</evidence>
<evidence type="ECO:0000256" key="5">
    <source>
        <dbReference type="ARBA" id="ARBA00023085"/>
    </source>
</evidence>
<evidence type="ECO:0000313" key="10">
    <source>
        <dbReference type="Proteomes" id="UP001050691"/>
    </source>
</evidence>
<feature type="signal peptide" evidence="7">
    <location>
        <begin position="1"/>
        <end position="18"/>
    </location>
</feature>
<dbReference type="InterPro" id="IPR000070">
    <property type="entry name" value="Pectinesterase_cat"/>
</dbReference>
<name>A0AAV5AMW1_9AGAM</name>
<evidence type="ECO:0000256" key="4">
    <source>
        <dbReference type="ARBA" id="ARBA00022801"/>
    </source>
</evidence>
<dbReference type="PANTHER" id="PTHR31321">
    <property type="entry name" value="ACYL-COA THIOESTER HYDROLASE YBHC-RELATED"/>
    <property type="match status" value="1"/>
</dbReference>
<reference evidence="9" key="1">
    <citation type="submission" date="2021-10" db="EMBL/GenBank/DDBJ databases">
        <title>De novo Genome Assembly of Clathrus columnatus (Basidiomycota, Fungi) Using Illumina and Nanopore Sequence Data.</title>
        <authorList>
            <person name="Ogiso-Tanaka E."/>
            <person name="Itagaki H."/>
            <person name="Hosoya T."/>
            <person name="Hosaka K."/>
        </authorList>
    </citation>
    <scope>NUCLEOTIDE SEQUENCE</scope>
    <source>
        <strain evidence="9">MO-923</strain>
    </source>
</reference>
<protein>
    <recommendedName>
        <fullName evidence="3">pectinesterase</fullName>
        <ecNumber evidence="3">3.1.1.11</ecNumber>
    </recommendedName>
    <alternativeName>
        <fullName evidence="6">Pectin methylesterase A</fullName>
    </alternativeName>
</protein>
<comment type="pathway">
    <text evidence="1">Glycan metabolism; pectin degradation; 2-dehydro-3-deoxy-D-gluconate from pectin: step 1/5.</text>
</comment>